<keyword evidence="2" id="KW-1185">Reference proteome</keyword>
<organism evidence="1 2">
    <name type="scientific">Thelohanellus kitauei</name>
    <name type="common">Myxosporean</name>
    <dbReference type="NCBI Taxonomy" id="669202"/>
    <lineage>
        <taxon>Eukaryota</taxon>
        <taxon>Metazoa</taxon>
        <taxon>Cnidaria</taxon>
        <taxon>Myxozoa</taxon>
        <taxon>Myxosporea</taxon>
        <taxon>Bivalvulida</taxon>
        <taxon>Platysporina</taxon>
        <taxon>Myxobolidae</taxon>
        <taxon>Thelohanellus</taxon>
    </lineage>
</organism>
<name>A0A0C2JA97_THEKT</name>
<evidence type="ECO:0000313" key="2">
    <source>
        <dbReference type="Proteomes" id="UP000031668"/>
    </source>
</evidence>
<gene>
    <name evidence="1" type="ORF">RF11_12572</name>
</gene>
<evidence type="ECO:0000313" key="1">
    <source>
        <dbReference type="EMBL" id="KII74719.1"/>
    </source>
</evidence>
<proteinExistence type="predicted"/>
<accession>A0A0C2JA97</accession>
<sequence>MLEKIRKDVENIIICGLLRAVLGIRLVYKNPFTECTLDRVVINVLRKYIVTRLNKDVKYQIFSTSSRLPRCTKVIYPGETLYSCVACQKNESFFLCYDCLLKLIGTPESGVVAIVETKALGRVATLA</sequence>
<reference evidence="1 2" key="1">
    <citation type="journal article" date="2014" name="Genome Biol. Evol.">
        <title>The genome of the myxosporean Thelohanellus kitauei shows adaptations to nutrient acquisition within its fish host.</title>
        <authorList>
            <person name="Yang Y."/>
            <person name="Xiong J."/>
            <person name="Zhou Z."/>
            <person name="Huo F."/>
            <person name="Miao W."/>
            <person name="Ran C."/>
            <person name="Liu Y."/>
            <person name="Zhang J."/>
            <person name="Feng J."/>
            <person name="Wang M."/>
            <person name="Wang M."/>
            <person name="Wang L."/>
            <person name="Yao B."/>
        </authorList>
    </citation>
    <scope>NUCLEOTIDE SEQUENCE [LARGE SCALE GENOMIC DNA]</scope>
    <source>
        <strain evidence="1">Wuqing</strain>
    </source>
</reference>
<dbReference type="Proteomes" id="UP000031668">
    <property type="component" value="Unassembled WGS sequence"/>
</dbReference>
<dbReference type="AlphaFoldDB" id="A0A0C2JA97"/>
<comment type="caution">
    <text evidence="1">The sequence shown here is derived from an EMBL/GenBank/DDBJ whole genome shotgun (WGS) entry which is preliminary data.</text>
</comment>
<dbReference type="EMBL" id="JWZT01000301">
    <property type="protein sequence ID" value="KII74719.1"/>
    <property type="molecule type" value="Genomic_DNA"/>
</dbReference>
<protein>
    <submittedName>
        <fullName evidence="1">Uncharacterized protein</fullName>
    </submittedName>
</protein>